<dbReference type="Pfam" id="PF01478">
    <property type="entry name" value="Peptidase_A24"/>
    <property type="match status" value="1"/>
</dbReference>
<dbReference type="STRING" id="796620.VIBC2010_06124"/>
<dbReference type="RefSeq" id="WP_009600216.1">
    <property type="nucleotide sequence ID" value="NZ_AEIU01000051.1"/>
</dbReference>
<accession>E3BGX2</accession>
<dbReference type="OrthoDB" id="5687582at2"/>
<feature type="domain" description="Prepilin type IV endopeptidase peptidase" evidence="2">
    <location>
        <begin position="8"/>
        <end position="104"/>
    </location>
</feature>
<dbReference type="EMBL" id="AEIU01000051">
    <property type="protein sequence ID" value="EFP97691.1"/>
    <property type="molecule type" value="Genomic_DNA"/>
</dbReference>
<protein>
    <submittedName>
        <fullName evidence="3">Prepilin peptidase CpaA</fullName>
    </submittedName>
</protein>
<gene>
    <name evidence="3" type="ORF">VIBC2010_06124</name>
</gene>
<feature type="transmembrane region" description="Helical" evidence="1">
    <location>
        <begin position="45"/>
        <end position="68"/>
    </location>
</feature>
<organism evidence="3 4">
    <name type="scientific">Vibrio caribbeanicus ATCC BAA-2122</name>
    <dbReference type="NCBI Taxonomy" id="796620"/>
    <lineage>
        <taxon>Bacteria</taxon>
        <taxon>Pseudomonadati</taxon>
        <taxon>Pseudomonadota</taxon>
        <taxon>Gammaproteobacteria</taxon>
        <taxon>Vibrionales</taxon>
        <taxon>Vibrionaceae</taxon>
        <taxon>Vibrio</taxon>
    </lineage>
</organism>
<dbReference type="GO" id="GO:0004190">
    <property type="term" value="F:aspartic-type endopeptidase activity"/>
    <property type="evidence" value="ECO:0007669"/>
    <property type="project" value="InterPro"/>
</dbReference>
<evidence type="ECO:0000313" key="3">
    <source>
        <dbReference type="EMBL" id="EFP97691.1"/>
    </source>
</evidence>
<dbReference type="GO" id="GO:0016020">
    <property type="term" value="C:membrane"/>
    <property type="evidence" value="ECO:0007669"/>
    <property type="project" value="InterPro"/>
</dbReference>
<proteinExistence type="predicted"/>
<comment type="caution">
    <text evidence="3">The sequence shown here is derived from an EMBL/GenBank/DDBJ whole genome shotgun (WGS) entry which is preliminary data.</text>
</comment>
<dbReference type="InterPro" id="IPR000045">
    <property type="entry name" value="Prepilin_IV_endopep_pep"/>
</dbReference>
<sequence>MSLEVYFLVLAFICLCICFSDYFYRKIHNSALLILLIFQVFFSPLDIYFTSFALVLGIGLILYALIYIGASDIKYASVMSLTVAFDDILWAYITTSFAGGFLAVFYFLSRKLLSKKRFNQEGIPFGIAISIGFYLIILIQKSPSI</sequence>
<reference evidence="3 4" key="1">
    <citation type="journal article" date="2012" name="Int. J. Syst. Evol. Microbiol.">
        <title>Vibrio caribbeanicus sp. nov., isolated from the marine sponge Scleritoderma cyanea.</title>
        <authorList>
            <person name="Hoffmann M."/>
            <person name="Monday S.R."/>
            <person name="Allard M.W."/>
            <person name="Strain E.A."/>
            <person name="Whittaker P."/>
            <person name="Naum M."/>
            <person name="McCarthy P.J."/>
            <person name="Lopez J.V."/>
            <person name="Fischer M."/>
            <person name="Brown E.W."/>
        </authorList>
    </citation>
    <scope>NUCLEOTIDE SEQUENCE [LARGE SCALE GENOMIC DNA]</scope>
    <source>
        <strain evidence="3 4">ATCC BAA-2122</strain>
    </source>
</reference>
<keyword evidence="1" id="KW-0472">Membrane</keyword>
<dbReference type="eggNOG" id="COG4960">
    <property type="taxonomic scope" value="Bacteria"/>
</dbReference>
<name>E3BGX2_9VIBR</name>
<dbReference type="Proteomes" id="UP000002943">
    <property type="component" value="Unassembled WGS sequence"/>
</dbReference>
<dbReference type="AlphaFoldDB" id="E3BGX2"/>
<keyword evidence="4" id="KW-1185">Reference proteome</keyword>
<dbReference type="Gene3D" id="1.20.120.1220">
    <property type="match status" value="1"/>
</dbReference>
<feature type="transmembrane region" description="Helical" evidence="1">
    <location>
        <begin position="6"/>
        <end position="24"/>
    </location>
</feature>
<keyword evidence="1" id="KW-1133">Transmembrane helix</keyword>
<evidence type="ECO:0000259" key="2">
    <source>
        <dbReference type="Pfam" id="PF01478"/>
    </source>
</evidence>
<evidence type="ECO:0000256" key="1">
    <source>
        <dbReference type="SAM" id="Phobius"/>
    </source>
</evidence>
<feature type="transmembrane region" description="Helical" evidence="1">
    <location>
        <begin position="121"/>
        <end position="139"/>
    </location>
</feature>
<keyword evidence="1" id="KW-0812">Transmembrane</keyword>
<feature type="transmembrane region" description="Helical" evidence="1">
    <location>
        <begin position="88"/>
        <end position="109"/>
    </location>
</feature>
<evidence type="ECO:0000313" key="4">
    <source>
        <dbReference type="Proteomes" id="UP000002943"/>
    </source>
</evidence>